<dbReference type="InterPro" id="IPR029044">
    <property type="entry name" value="Nucleotide-diphossugar_trans"/>
</dbReference>
<accession>A0A9C7Q189</accession>
<keyword evidence="1" id="KW-0812">Transmembrane</keyword>
<dbReference type="PANTHER" id="PTHR43685">
    <property type="entry name" value="GLYCOSYLTRANSFERASE"/>
    <property type="match status" value="1"/>
</dbReference>
<comment type="caution">
    <text evidence="3">The sequence shown here is derived from an EMBL/GenBank/DDBJ whole genome shotgun (WGS) entry which is preliminary data.</text>
</comment>
<dbReference type="InterPro" id="IPR050834">
    <property type="entry name" value="Glycosyltransf_2"/>
</dbReference>
<feature type="transmembrane region" description="Helical" evidence="1">
    <location>
        <begin position="302"/>
        <end position="322"/>
    </location>
</feature>
<reference evidence="3" key="1">
    <citation type="journal article" date="2022" name="Proc. Natl. Acad. Sci. U.S.A.">
        <title>Life cycle and functional genomics of the unicellular red alga Galdieria for elucidating algal and plant evolution and industrial use.</title>
        <authorList>
            <person name="Hirooka S."/>
            <person name="Itabashi T."/>
            <person name="Ichinose T.M."/>
            <person name="Onuma R."/>
            <person name="Fujiwara T."/>
            <person name="Yamashita S."/>
            <person name="Jong L.W."/>
            <person name="Tomita R."/>
            <person name="Iwane A.H."/>
            <person name="Miyagishima S.Y."/>
        </authorList>
    </citation>
    <scope>NUCLEOTIDE SEQUENCE</scope>
    <source>
        <strain evidence="3">NBRC 102759</strain>
    </source>
</reference>
<dbReference type="PANTHER" id="PTHR43685:SF3">
    <property type="entry name" value="SLR2126 PROTEIN"/>
    <property type="match status" value="1"/>
</dbReference>
<organism evidence="3 4">
    <name type="scientific">Galdieria partita</name>
    <dbReference type="NCBI Taxonomy" id="83374"/>
    <lineage>
        <taxon>Eukaryota</taxon>
        <taxon>Rhodophyta</taxon>
        <taxon>Bangiophyceae</taxon>
        <taxon>Galdieriales</taxon>
        <taxon>Galdieriaceae</taxon>
        <taxon>Galdieria</taxon>
    </lineage>
</organism>
<dbReference type="InterPro" id="IPR001173">
    <property type="entry name" value="Glyco_trans_2-like"/>
</dbReference>
<evidence type="ECO:0000256" key="1">
    <source>
        <dbReference type="SAM" id="Phobius"/>
    </source>
</evidence>
<evidence type="ECO:0000313" key="3">
    <source>
        <dbReference type="EMBL" id="GJQ14459.1"/>
    </source>
</evidence>
<dbReference type="SUPFAM" id="SSF53448">
    <property type="entry name" value="Nucleotide-diphospho-sugar transferases"/>
    <property type="match status" value="1"/>
</dbReference>
<gene>
    <name evidence="3" type="ORF">GpartN1_g6250.t1</name>
</gene>
<keyword evidence="1" id="KW-1133">Transmembrane helix</keyword>
<sequence length="361" mass="42606">MKDLFFQTSIHGLYGFRFRNCKSYKNRLSQIFFKPTFKKRLNYTVAGYSWNSLEIQPKELSISVIVPTYNRAELLFHCLNALDCQQLPPSESFEVIVVDDGSTDGTPTLVQQWNKQFPRVRLLRLSHNGGPGRARNAGVIASLGRLLVFVDSDVIAKPGFLYAHWKRHRESLGCLSVGPVYWIDHISQQTRYRFRWWTDASRAFFCTSNAAVGKHLFIKSGMFDADFQKYGWEDLELGERLRNMKIPRYFVKQAIAFHFKPAWTISDLEKSMEQERQRGEMGVLFYKKHRTFRVRLMIQFTWFHRCLWLILSLFGMINEYSVKCWVIRLIRMKQYGIAHLLWSIVRNRKTCETVFDCWKSS</sequence>
<dbReference type="Gene3D" id="3.90.550.10">
    <property type="entry name" value="Spore Coat Polysaccharide Biosynthesis Protein SpsA, Chain A"/>
    <property type="match status" value="1"/>
</dbReference>
<name>A0A9C7Q189_9RHOD</name>
<proteinExistence type="predicted"/>
<dbReference type="Proteomes" id="UP001061958">
    <property type="component" value="Unassembled WGS sequence"/>
</dbReference>
<dbReference type="EMBL" id="BQMJ01000055">
    <property type="protein sequence ID" value="GJQ14459.1"/>
    <property type="molecule type" value="Genomic_DNA"/>
</dbReference>
<keyword evidence="1" id="KW-0472">Membrane</keyword>
<dbReference type="OrthoDB" id="206708at2759"/>
<dbReference type="AlphaFoldDB" id="A0A9C7Q189"/>
<feature type="domain" description="Glycosyltransferase 2-like" evidence="2">
    <location>
        <begin position="63"/>
        <end position="194"/>
    </location>
</feature>
<dbReference type="CDD" id="cd00761">
    <property type="entry name" value="Glyco_tranf_GTA_type"/>
    <property type="match status" value="1"/>
</dbReference>
<evidence type="ECO:0000313" key="4">
    <source>
        <dbReference type="Proteomes" id="UP001061958"/>
    </source>
</evidence>
<dbReference type="Pfam" id="PF00535">
    <property type="entry name" value="Glycos_transf_2"/>
    <property type="match status" value="1"/>
</dbReference>
<reference evidence="3" key="2">
    <citation type="submission" date="2022-01" db="EMBL/GenBank/DDBJ databases">
        <authorList>
            <person name="Hirooka S."/>
            <person name="Miyagishima S.Y."/>
        </authorList>
    </citation>
    <scope>NUCLEOTIDE SEQUENCE</scope>
    <source>
        <strain evidence="3">NBRC 102759</strain>
    </source>
</reference>
<evidence type="ECO:0000259" key="2">
    <source>
        <dbReference type="Pfam" id="PF00535"/>
    </source>
</evidence>
<keyword evidence="4" id="KW-1185">Reference proteome</keyword>
<protein>
    <recommendedName>
        <fullName evidence="2">Glycosyltransferase 2-like domain-containing protein</fullName>
    </recommendedName>
</protein>